<dbReference type="RefSeq" id="XP_018332100.1">
    <property type="nucleotide sequence ID" value="XM_018476598.1"/>
</dbReference>
<protein>
    <submittedName>
        <fullName evidence="3">Uncharacterized protein LOC108741706</fullName>
    </submittedName>
</protein>
<proteinExistence type="predicted"/>
<keyword evidence="1" id="KW-0812">Transmembrane</keyword>
<dbReference type="Proteomes" id="UP000192223">
    <property type="component" value="Unplaced"/>
</dbReference>
<name>A0A1W4XI98_AGRPL</name>
<keyword evidence="2" id="KW-1185">Reference proteome</keyword>
<dbReference type="AlphaFoldDB" id="A0A1W4XI98"/>
<feature type="transmembrane region" description="Helical" evidence="1">
    <location>
        <begin position="50"/>
        <end position="69"/>
    </location>
</feature>
<reference evidence="3" key="1">
    <citation type="submission" date="2025-08" db="UniProtKB">
        <authorList>
            <consortium name="RefSeq"/>
        </authorList>
    </citation>
    <scope>IDENTIFICATION</scope>
    <source>
        <tissue evidence="3">Entire body</tissue>
    </source>
</reference>
<sequence length="135" mass="15712">MYSRKTNKSSCLLFCYLLNIFIDHFAAVKHSLSSYHFYRVLSPHNNYLKMMLKCVILLCAINCAFSFYVGEYVPRSFYKIHNGQKSPTFYIDVNSLDPILRNRREIISGTFEGKIDSDPYEEDVVPRLIYGDTGN</sequence>
<evidence type="ECO:0000256" key="1">
    <source>
        <dbReference type="SAM" id="Phobius"/>
    </source>
</evidence>
<dbReference type="InParanoid" id="A0A1W4XI98"/>
<accession>A0A1W4XI98</accession>
<keyword evidence="1" id="KW-1133">Transmembrane helix</keyword>
<gene>
    <name evidence="3" type="primary">LOC108741706</name>
</gene>
<dbReference type="GeneID" id="108741706"/>
<evidence type="ECO:0000313" key="3">
    <source>
        <dbReference type="RefSeq" id="XP_018332100.1"/>
    </source>
</evidence>
<dbReference type="KEGG" id="apln:108741706"/>
<evidence type="ECO:0000313" key="2">
    <source>
        <dbReference type="Proteomes" id="UP000192223"/>
    </source>
</evidence>
<keyword evidence="1" id="KW-0472">Membrane</keyword>
<organism evidence="2 3">
    <name type="scientific">Agrilus planipennis</name>
    <name type="common">Emerald ash borer</name>
    <name type="synonym">Agrilus marcopoli</name>
    <dbReference type="NCBI Taxonomy" id="224129"/>
    <lineage>
        <taxon>Eukaryota</taxon>
        <taxon>Metazoa</taxon>
        <taxon>Ecdysozoa</taxon>
        <taxon>Arthropoda</taxon>
        <taxon>Hexapoda</taxon>
        <taxon>Insecta</taxon>
        <taxon>Pterygota</taxon>
        <taxon>Neoptera</taxon>
        <taxon>Endopterygota</taxon>
        <taxon>Coleoptera</taxon>
        <taxon>Polyphaga</taxon>
        <taxon>Elateriformia</taxon>
        <taxon>Buprestoidea</taxon>
        <taxon>Buprestidae</taxon>
        <taxon>Agrilinae</taxon>
        <taxon>Agrilus</taxon>
    </lineage>
</organism>